<dbReference type="AlphaFoldDB" id="A0A0U4NW16"/>
<feature type="domain" description="Ketoreductase" evidence="4">
    <location>
        <begin position="6"/>
        <end position="182"/>
    </location>
</feature>
<evidence type="ECO:0000313" key="5">
    <source>
        <dbReference type="EMBL" id="ALZ82849.1"/>
    </source>
</evidence>
<dbReference type="PANTHER" id="PTHR44196:SF1">
    <property type="entry name" value="DEHYDROGENASE_REDUCTASE SDR FAMILY MEMBER 7B"/>
    <property type="match status" value="1"/>
</dbReference>
<dbReference type="InterPro" id="IPR036291">
    <property type="entry name" value="NAD(P)-bd_dom_sf"/>
</dbReference>
<organism evidence="5 6">
    <name type="scientific">Pseudomonas oryzihabitans</name>
    <dbReference type="NCBI Taxonomy" id="47885"/>
    <lineage>
        <taxon>Bacteria</taxon>
        <taxon>Pseudomonadati</taxon>
        <taxon>Pseudomonadota</taxon>
        <taxon>Gammaproteobacteria</taxon>
        <taxon>Pseudomonadales</taxon>
        <taxon>Pseudomonadaceae</taxon>
        <taxon>Pseudomonas</taxon>
    </lineage>
</organism>
<dbReference type="InterPro" id="IPR057326">
    <property type="entry name" value="KR_dom"/>
</dbReference>
<dbReference type="PRINTS" id="PR00080">
    <property type="entry name" value="SDRFAMILY"/>
</dbReference>
<dbReference type="RefSeq" id="WP_059313154.1">
    <property type="nucleotide sequence ID" value="NZ_CP013987.1"/>
</dbReference>
<dbReference type="PROSITE" id="PS00061">
    <property type="entry name" value="ADH_SHORT"/>
    <property type="match status" value="1"/>
</dbReference>
<dbReference type="EMBL" id="CP013987">
    <property type="protein sequence ID" value="ALZ82849.1"/>
    <property type="molecule type" value="Genomic_DNA"/>
</dbReference>
<evidence type="ECO:0000256" key="1">
    <source>
        <dbReference type="ARBA" id="ARBA00006484"/>
    </source>
</evidence>
<dbReference type="InterPro" id="IPR002347">
    <property type="entry name" value="SDR_fam"/>
</dbReference>
<dbReference type="Pfam" id="PF00106">
    <property type="entry name" value="adh_short"/>
    <property type="match status" value="1"/>
</dbReference>
<name>A0A0U4NW16_9PSED</name>
<dbReference type="SUPFAM" id="SSF51735">
    <property type="entry name" value="NAD(P)-binding Rossmann-fold domains"/>
    <property type="match status" value="1"/>
</dbReference>
<dbReference type="GO" id="GO:0016491">
    <property type="term" value="F:oxidoreductase activity"/>
    <property type="evidence" value="ECO:0007669"/>
    <property type="project" value="UniProtKB-KW"/>
</dbReference>
<dbReference type="PRINTS" id="PR00081">
    <property type="entry name" value="GDHRDH"/>
</dbReference>
<protein>
    <submittedName>
        <fullName evidence="5">Short-chain dehydrogenase</fullName>
    </submittedName>
</protein>
<accession>A0A0U4NW16</accession>
<evidence type="ECO:0000313" key="6">
    <source>
        <dbReference type="Proteomes" id="UP000064137"/>
    </source>
</evidence>
<dbReference type="PANTHER" id="PTHR44196">
    <property type="entry name" value="DEHYDROGENASE/REDUCTASE SDR FAMILY MEMBER 7B"/>
    <property type="match status" value="1"/>
</dbReference>
<comment type="similarity">
    <text evidence="1 3">Belongs to the short-chain dehydrogenases/reductases (SDR) family.</text>
</comment>
<sequence>MQLPDCRILLTGASGGIGLPLVEQLCAGGAQVVAVARDTRTLQPLAERLNGQLRLLDADLTRRVDRQAVAAEASRGQGVNVLLNAAGSNSFALLEALDEDAIDNMLAVNIGAAIQLTRLLLPLLRRQPQAMIAHIGSTLGSIGYPGYAPYCASKFALRGFTQALRRELADTRIQVLYVAPRATRTAMNSPAAMAVNQALKSPVDEPVAVAGAVIRALVEERQELYLGWPEKLFVRLNGLLPGLVDRALRRQLPVIRRLIDPAFAPEKHL</sequence>
<evidence type="ECO:0000256" key="2">
    <source>
        <dbReference type="ARBA" id="ARBA00023002"/>
    </source>
</evidence>
<evidence type="ECO:0000259" key="4">
    <source>
        <dbReference type="SMART" id="SM00822"/>
    </source>
</evidence>
<dbReference type="Proteomes" id="UP000064137">
    <property type="component" value="Chromosome"/>
</dbReference>
<dbReference type="GO" id="GO:0016020">
    <property type="term" value="C:membrane"/>
    <property type="evidence" value="ECO:0007669"/>
    <property type="project" value="TreeGrafter"/>
</dbReference>
<evidence type="ECO:0000256" key="3">
    <source>
        <dbReference type="RuleBase" id="RU000363"/>
    </source>
</evidence>
<keyword evidence="2" id="KW-0560">Oxidoreductase</keyword>
<dbReference type="NCBIfam" id="NF006565">
    <property type="entry name" value="PRK09072.1"/>
    <property type="match status" value="1"/>
</dbReference>
<gene>
    <name evidence="5" type="ORF">APT59_01000</name>
</gene>
<dbReference type="SMART" id="SM00822">
    <property type="entry name" value="PKS_KR"/>
    <property type="match status" value="1"/>
</dbReference>
<dbReference type="CDD" id="cd05233">
    <property type="entry name" value="SDR_c"/>
    <property type="match status" value="1"/>
</dbReference>
<dbReference type="KEGG" id="por:APT59_01000"/>
<reference evidence="5 6" key="1">
    <citation type="submission" date="2016-01" db="EMBL/GenBank/DDBJ databases">
        <title>Annotation of Pseudomonas oryzihabitans USDA-ARS-USMARC-56511.</title>
        <authorList>
            <person name="Harhay G.P."/>
            <person name="Harhay D.M."/>
            <person name="Smith T.P.L."/>
            <person name="Bono J.L."/>
            <person name="Heaton M.P."/>
            <person name="Clawson M.L."/>
            <person name="Chitko-Mckown C.G."/>
            <person name="Capik S.F."/>
            <person name="DeDonder K.D."/>
            <person name="Apley M.D."/>
            <person name="Lubbers B.V."/>
            <person name="White B.J."/>
            <person name="Larson R.L."/>
        </authorList>
    </citation>
    <scope>NUCLEOTIDE SEQUENCE [LARGE SCALE GENOMIC DNA]</scope>
    <source>
        <strain evidence="5 6">USDA-ARS-USMARC-56511</strain>
    </source>
</reference>
<proteinExistence type="inferred from homology"/>
<dbReference type="Gene3D" id="3.40.50.720">
    <property type="entry name" value="NAD(P)-binding Rossmann-like Domain"/>
    <property type="match status" value="1"/>
</dbReference>
<dbReference type="InterPro" id="IPR020904">
    <property type="entry name" value="Sc_DH/Rdtase_CS"/>
</dbReference>
<dbReference type="OrthoDB" id="7301144at2"/>